<dbReference type="InterPro" id="IPR001650">
    <property type="entry name" value="Helicase_C-like"/>
</dbReference>
<organism evidence="13 14">
    <name type="scientific">Abrus precatorius</name>
    <name type="common">Indian licorice</name>
    <name type="synonym">Glycine abrus</name>
    <dbReference type="NCBI Taxonomy" id="3816"/>
    <lineage>
        <taxon>Eukaryota</taxon>
        <taxon>Viridiplantae</taxon>
        <taxon>Streptophyta</taxon>
        <taxon>Embryophyta</taxon>
        <taxon>Tracheophyta</taxon>
        <taxon>Spermatophyta</taxon>
        <taxon>Magnoliopsida</taxon>
        <taxon>eudicotyledons</taxon>
        <taxon>Gunneridae</taxon>
        <taxon>Pentapetalae</taxon>
        <taxon>rosids</taxon>
        <taxon>fabids</taxon>
        <taxon>Fabales</taxon>
        <taxon>Fabaceae</taxon>
        <taxon>Papilionoideae</taxon>
        <taxon>50 kb inversion clade</taxon>
        <taxon>NPAAA clade</taxon>
        <taxon>indigoferoid/millettioid clade</taxon>
        <taxon>Abreae</taxon>
        <taxon>Abrus</taxon>
    </lineage>
</organism>
<dbReference type="InterPro" id="IPR011545">
    <property type="entry name" value="DEAD/DEAH_box_helicase_dom"/>
</dbReference>
<keyword evidence="6 9" id="KW-0067">ATP-binding</keyword>
<feature type="region of interest" description="Disordered" evidence="10">
    <location>
        <begin position="638"/>
        <end position="705"/>
    </location>
</feature>
<evidence type="ECO:0000256" key="5">
    <source>
        <dbReference type="ARBA" id="ARBA00022806"/>
    </source>
</evidence>
<dbReference type="GO" id="GO:0016787">
    <property type="term" value="F:hydrolase activity"/>
    <property type="evidence" value="ECO:0007669"/>
    <property type="project" value="UniProtKB-KW"/>
</dbReference>
<dbReference type="SUPFAM" id="SSF54928">
    <property type="entry name" value="RNA-binding domain, RBD"/>
    <property type="match status" value="1"/>
</dbReference>
<evidence type="ECO:0000256" key="6">
    <source>
        <dbReference type="ARBA" id="ARBA00022840"/>
    </source>
</evidence>
<accession>A0A8B8LNM9</accession>
<dbReference type="InterPro" id="IPR027417">
    <property type="entry name" value="P-loop_NTPase"/>
</dbReference>
<evidence type="ECO:0000256" key="10">
    <source>
        <dbReference type="SAM" id="MobiDB-lite"/>
    </source>
</evidence>
<evidence type="ECO:0000256" key="8">
    <source>
        <dbReference type="ARBA" id="ARBA00047984"/>
    </source>
</evidence>
<dbReference type="InterPro" id="IPR035979">
    <property type="entry name" value="RBD_domain_sf"/>
</dbReference>
<dbReference type="PANTHER" id="PTHR47963:SF8">
    <property type="entry name" value="ATP-DEPENDENT RNA HELICASE DEAD"/>
    <property type="match status" value="1"/>
</dbReference>
<evidence type="ECO:0000256" key="4">
    <source>
        <dbReference type="ARBA" id="ARBA00022801"/>
    </source>
</evidence>
<keyword evidence="4 9" id="KW-0378">Hydrolase</keyword>
<evidence type="ECO:0000256" key="2">
    <source>
        <dbReference type="ARBA" id="ARBA00012552"/>
    </source>
</evidence>
<feature type="region of interest" description="Disordered" evidence="10">
    <location>
        <begin position="1"/>
        <end position="110"/>
    </location>
</feature>
<dbReference type="PROSITE" id="PS51194">
    <property type="entry name" value="HELICASE_CTER"/>
    <property type="match status" value="1"/>
</dbReference>
<evidence type="ECO:0000259" key="12">
    <source>
        <dbReference type="PROSITE" id="PS51194"/>
    </source>
</evidence>
<feature type="compositionally biased region" description="Low complexity" evidence="10">
    <location>
        <begin position="674"/>
        <end position="683"/>
    </location>
</feature>
<keyword evidence="3 9" id="KW-0547">Nucleotide-binding</keyword>
<comment type="similarity">
    <text evidence="1">Belongs to the DEAD box helicase family. DDX21/DDX50 subfamily.</text>
</comment>
<dbReference type="Gene3D" id="3.40.50.300">
    <property type="entry name" value="P-loop containing nucleotide triphosphate hydrolases"/>
    <property type="match status" value="2"/>
</dbReference>
<dbReference type="CDD" id="cd00268">
    <property type="entry name" value="DEADc"/>
    <property type="match status" value="1"/>
</dbReference>
<gene>
    <name evidence="14 15" type="primary">LOC113867084</name>
</gene>
<protein>
    <recommendedName>
        <fullName evidence="2">RNA helicase</fullName>
        <ecNumber evidence="2">3.6.4.13</ecNumber>
    </recommendedName>
</protein>
<dbReference type="SMART" id="SM00490">
    <property type="entry name" value="HELICc"/>
    <property type="match status" value="1"/>
</dbReference>
<feature type="compositionally biased region" description="Gly residues" evidence="10">
    <location>
        <begin position="684"/>
        <end position="697"/>
    </location>
</feature>
<keyword evidence="5 9" id="KW-0347">Helicase</keyword>
<dbReference type="GO" id="GO:0005524">
    <property type="term" value="F:ATP binding"/>
    <property type="evidence" value="ECO:0007669"/>
    <property type="project" value="UniProtKB-KW"/>
</dbReference>
<dbReference type="KEGG" id="aprc:113867084"/>
<dbReference type="PROSITE" id="PS51192">
    <property type="entry name" value="HELICASE_ATP_BIND_1"/>
    <property type="match status" value="1"/>
</dbReference>
<feature type="domain" description="Helicase C-terminal" evidence="12">
    <location>
        <begin position="352"/>
        <end position="493"/>
    </location>
</feature>
<evidence type="ECO:0000256" key="1">
    <source>
        <dbReference type="ARBA" id="ARBA00006517"/>
    </source>
</evidence>
<feature type="domain" description="Helicase ATP-binding" evidence="11">
    <location>
        <begin position="140"/>
        <end position="322"/>
    </location>
</feature>
<dbReference type="Pfam" id="PF00271">
    <property type="entry name" value="Helicase_C"/>
    <property type="match status" value="1"/>
</dbReference>
<dbReference type="InterPro" id="IPR044742">
    <property type="entry name" value="DEAD/DEAH_RhlB"/>
</dbReference>
<feature type="compositionally biased region" description="Low complexity" evidence="10">
    <location>
        <begin position="658"/>
        <end position="667"/>
    </location>
</feature>
<sequence length="705" mass="76948">MPSLLPLNDAVPCETPKDKSTKKKDKGKKSKSPNGAVWEPESLSPKNKSKKRKKSFDEEEQQKSETSSELVEPTEEEALKSELNSNNKKRNKKTKLAEEEEVSKEEDSNAVSKFRISEPLRVKLKEKGIETLFPIQAMTFDTILDGSDLVGRARTGQGKTLAFVLPILESLTNGPAKAARKTGYGRPPSVLVLLPTRELASQVHTDFEVYGSAMGLTSCCLYGGTPYHTQDIKLKRGVDIVIGTPGRVKDHIERENLYLGHLRFRVLDEADEMLRMGFVEDVELILGKVEDVGKVQTLLFSATLPNWVKHISAKFLKPDKKTADLVGNEKMKASTNVRHFVLPCHSSTMSQIIPDIIRFYSSGGRTIVFTEKKETASEFAGLLPGARALHGDIPQSQREVTLAAFRSGKFMTLVATNVAARGLDINDVQLIIQCEPPRDVEAYIHRSGRTGRAGNTGVAVMLYDPRKGSKIGQIERESGVKFERITTPQPDDIAKAAGVEAAAGVINQVSDSVIPAFKPAAEELLNNSGLSAVELLAKALAKAAGFTEVKKRSILTSREDYVTLLLQIGRPMFSPMFALGVLKRFLPEEKVESVQGLSFTADGNGAVFDIPAKDSDLFLNGSQNSAGVSLELVTTLPPLKERDPPRGARFGGGRGFNDRSGGNRFSCGRGGGFSSQSNRFSNGFKGGRGNGNRGRYGGQRSFRDF</sequence>
<dbReference type="RefSeq" id="XP_027357870.1">
    <property type="nucleotide sequence ID" value="XM_027502069.1"/>
</dbReference>
<evidence type="ECO:0000313" key="15">
    <source>
        <dbReference type="RefSeq" id="XP_027357871.1"/>
    </source>
</evidence>
<comment type="catalytic activity">
    <reaction evidence="8">
        <text>ATP + H2O = ADP + phosphate + H(+)</text>
        <dbReference type="Rhea" id="RHEA:13065"/>
        <dbReference type="ChEBI" id="CHEBI:15377"/>
        <dbReference type="ChEBI" id="CHEBI:15378"/>
        <dbReference type="ChEBI" id="CHEBI:30616"/>
        <dbReference type="ChEBI" id="CHEBI:43474"/>
        <dbReference type="ChEBI" id="CHEBI:456216"/>
        <dbReference type="EC" id="3.6.4.13"/>
    </reaction>
</comment>
<dbReference type="SMART" id="SM00487">
    <property type="entry name" value="DEXDc"/>
    <property type="match status" value="1"/>
</dbReference>
<dbReference type="Pfam" id="PF08152">
    <property type="entry name" value="GUCT"/>
    <property type="match status" value="1"/>
</dbReference>
<dbReference type="InterPro" id="IPR050547">
    <property type="entry name" value="DEAD_box_RNA_helicases"/>
</dbReference>
<evidence type="ECO:0000313" key="13">
    <source>
        <dbReference type="Proteomes" id="UP000694853"/>
    </source>
</evidence>
<dbReference type="InterPro" id="IPR000629">
    <property type="entry name" value="RNA-helicase_DEAD-box_CS"/>
</dbReference>
<dbReference type="RefSeq" id="XP_027357871.1">
    <property type="nucleotide sequence ID" value="XM_027502070.1"/>
</dbReference>
<dbReference type="InterPro" id="IPR012562">
    <property type="entry name" value="GUCT"/>
</dbReference>
<feature type="compositionally biased region" description="Basic residues" evidence="10">
    <location>
        <begin position="20"/>
        <end position="31"/>
    </location>
</feature>
<proteinExistence type="inferred from homology"/>
<dbReference type="Pfam" id="PF26142">
    <property type="entry name" value="DD_DDX21-DDX50"/>
    <property type="match status" value="1"/>
</dbReference>
<dbReference type="InterPro" id="IPR059027">
    <property type="entry name" value="DD_DDX21-DDX50"/>
</dbReference>
<dbReference type="GeneID" id="113867084"/>
<evidence type="ECO:0000256" key="7">
    <source>
        <dbReference type="ARBA" id="ARBA00022884"/>
    </source>
</evidence>
<dbReference type="PROSITE" id="PS00039">
    <property type="entry name" value="DEAD_ATP_HELICASE"/>
    <property type="match status" value="1"/>
</dbReference>
<dbReference type="GO" id="GO:0003723">
    <property type="term" value="F:RNA binding"/>
    <property type="evidence" value="ECO:0007669"/>
    <property type="project" value="UniProtKB-KW"/>
</dbReference>
<evidence type="ECO:0000313" key="14">
    <source>
        <dbReference type="RefSeq" id="XP_027357870.1"/>
    </source>
</evidence>
<evidence type="ECO:0000259" key="11">
    <source>
        <dbReference type="PROSITE" id="PS51192"/>
    </source>
</evidence>
<dbReference type="AlphaFoldDB" id="A0A8B8LNM9"/>
<name>A0A8B8LNM9_ABRPR</name>
<dbReference type="CDD" id="cd18787">
    <property type="entry name" value="SF2_C_DEAD"/>
    <property type="match status" value="1"/>
</dbReference>
<dbReference type="OrthoDB" id="4255at2759"/>
<dbReference type="GO" id="GO:0003724">
    <property type="term" value="F:RNA helicase activity"/>
    <property type="evidence" value="ECO:0007669"/>
    <property type="project" value="UniProtKB-EC"/>
</dbReference>
<reference evidence="14 15" key="2">
    <citation type="submission" date="2025-04" db="UniProtKB">
        <authorList>
            <consortium name="RefSeq"/>
        </authorList>
    </citation>
    <scope>IDENTIFICATION</scope>
    <source>
        <tissue evidence="14 15">Young leaves</tissue>
    </source>
</reference>
<dbReference type="EC" id="3.6.4.13" evidence="2"/>
<dbReference type="Gene3D" id="3.30.70.2280">
    <property type="match status" value="1"/>
</dbReference>
<keyword evidence="13" id="KW-1185">Reference proteome</keyword>
<evidence type="ECO:0000256" key="9">
    <source>
        <dbReference type="RuleBase" id="RU000492"/>
    </source>
</evidence>
<keyword evidence="7" id="KW-0694">RNA-binding</keyword>
<dbReference type="Proteomes" id="UP000694853">
    <property type="component" value="Unplaced"/>
</dbReference>
<reference evidence="13" key="1">
    <citation type="journal article" date="2019" name="Toxins">
        <title>Detection of Abrin-Like and Prepropulchellin-Like Toxin Genes and Transcripts Using Whole Genome Sequencing and Full-Length Transcript Sequencing of Abrus precatorius.</title>
        <authorList>
            <person name="Hovde B.T."/>
            <person name="Daligault H.E."/>
            <person name="Hanschen E.R."/>
            <person name="Kunde Y.A."/>
            <person name="Johnson M.B."/>
            <person name="Starkenburg S.R."/>
            <person name="Johnson S.L."/>
        </authorList>
    </citation>
    <scope>NUCLEOTIDE SEQUENCE [LARGE SCALE GENOMIC DNA]</scope>
</reference>
<dbReference type="CDD" id="cd12937">
    <property type="entry name" value="GUCT_RH7_like"/>
    <property type="match status" value="1"/>
</dbReference>
<dbReference type="PANTHER" id="PTHR47963">
    <property type="entry name" value="DEAD-BOX ATP-DEPENDENT RNA HELICASE 47, MITOCHONDRIAL"/>
    <property type="match status" value="1"/>
</dbReference>
<dbReference type="SUPFAM" id="SSF52540">
    <property type="entry name" value="P-loop containing nucleoside triphosphate hydrolases"/>
    <property type="match status" value="1"/>
</dbReference>
<dbReference type="Pfam" id="PF00270">
    <property type="entry name" value="DEAD"/>
    <property type="match status" value="1"/>
</dbReference>
<evidence type="ECO:0000256" key="3">
    <source>
        <dbReference type="ARBA" id="ARBA00022741"/>
    </source>
</evidence>
<dbReference type="InterPro" id="IPR014001">
    <property type="entry name" value="Helicase_ATP-bd"/>
</dbReference>